<reference evidence="9" key="1">
    <citation type="journal article" date="2022" name="Plant J.">
        <title>Strategies of tolerance reflected in two North American maple genomes.</title>
        <authorList>
            <person name="McEvoy S.L."/>
            <person name="Sezen U.U."/>
            <person name="Trouern-Trend A."/>
            <person name="McMahon S.M."/>
            <person name="Schaberg P.G."/>
            <person name="Yang J."/>
            <person name="Wegrzyn J.L."/>
            <person name="Swenson N.G."/>
        </authorList>
    </citation>
    <scope>NUCLEOTIDE SEQUENCE</scope>
    <source>
        <strain evidence="9">NS2018</strain>
    </source>
</reference>
<feature type="transmembrane region" description="Helical" evidence="6">
    <location>
        <begin position="12"/>
        <end position="30"/>
    </location>
</feature>
<evidence type="ECO:0000256" key="2">
    <source>
        <dbReference type="ARBA" id="ARBA00007635"/>
    </source>
</evidence>
<feature type="transmembrane region" description="Helical" evidence="6">
    <location>
        <begin position="197"/>
        <end position="216"/>
    </location>
</feature>
<evidence type="ECO:0000256" key="4">
    <source>
        <dbReference type="ARBA" id="ARBA00022989"/>
    </source>
</evidence>
<feature type="transmembrane region" description="Helical" evidence="6">
    <location>
        <begin position="236"/>
        <end position="256"/>
    </location>
</feature>
<dbReference type="GO" id="GO:0016020">
    <property type="term" value="C:membrane"/>
    <property type="evidence" value="ECO:0007669"/>
    <property type="project" value="UniProtKB-SubCell"/>
</dbReference>
<feature type="transmembrane region" description="Helical" evidence="6">
    <location>
        <begin position="80"/>
        <end position="100"/>
    </location>
</feature>
<keyword evidence="5 6" id="KW-0472">Membrane</keyword>
<dbReference type="AlphaFoldDB" id="A0AA39VLK1"/>
<feature type="transmembrane region" description="Helical" evidence="6">
    <location>
        <begin position="42"/>
        <end position="60"/>
    </location>
</feature>
<dbReference type="EMBL" id="JAUESC010000381">
    <property type="protein sequence ID" value="KAK0590379.1"/>
    <property type="molecule type" value="Genomic_DNA"/>
</dbReference>
<dbReference type="Proteomes" id="UP001168877">
    <property type="component" value="Unassembled WGS sequence"/>
</dbReference>
<feature type="compositionally biased region" description="Acidic residues" evidence="7">
    <location>
        <begin position="313"/>
        <end position="335"/>
    </location>
</feature>
<keyword evidence="10" id="KW-1185">Reference proteome</keyword>
<dbReference type="GO" id="GO:0022857">
    <property type="term" value="F:transmembrane transporter activity"/>
    <property type="evidence" value="ECO:0007669"/>
    <property type="project" value="InterPro"/>
</dbReference>
<dbReference type="InterPro" id="IPR030184">
    <property type="entry name" value="WAT1-related"/>
</dbReference>
<proteinExistence type="inferred from homology"/>
<reference evidence="9" key="2">
    <citation type="submission" date="2023-06" db="EMBL/GenBank/DDBJ databases">
        <authorList>
            <person name="Swenson N.G."/>
            <person name="Wegrzyn J.L."/>
            <person name="Mcevoy S.L."/>
        </authorList>
    </citation>
    <scope>NUCLEOTIDE SEQUENCE</scope>
    <source>
        <strain evidence="9">NS2018</strain>
        <tissue evidence="9">Leaf</tissue>
    </source>
</reference>
<evidence type="ECO:0000313" key="9">
    <source>
        <dbReference type="EMBL" id="KAK0590379.1"/>
    </source>
</evidence>
<evidence type="ECO:0000313" key="10">
    <source>
        <dbReference type="Proteomes" id="UP001168877"/>
    </source>
</evidence>
<feature type="region of interest" description="Disordered" evidence="7">
    <location>
        <begin position="289"/>
        <end position="335"/>
    </location>
</feature>
<keyword evidence="4 6" id="KW-1133">Transmembrane helix</keyword>
<dbReference type="Pfam" id="PF00892">
    <property type="entry name" value="EamA"/>
    <property type="match status" value="1"/>
</dbReference>
<evidence type="ECO:0000256" key="7">
    <source>
        <dbReference type="SAM" id="MobiDB-lite"/>
    </source>
</evidence>
<dbReference type="PANTHER" id="PTHR31218">
    <property type="entry name" value="WAT1-RELATED PROTEIN"/>
    <property type="match status" value="1"/>
</dbReference>
<evidence type="ECO:0000256" key="5">
    <source>
        <dbReference type="ARBA" id="ARBA00023136"/>
    </source>
</evidence>
<protein>
    <recommendedName>
        <fullName evidence="6">WAT1-related protein</fullName>
    </recommendedName>
</protein>
<feature type="transmembrane region" description="Helical" evidence="6">
    <location>
        <begin position="166"/>
        <end position="185"/>
    </location>
</feature>
<evidence type="ECO:0000256" key="1">
    <source>
        <dbReference type="ARBA" id="ARBA00004141"/>
    </source>
</evidence>
<feature type="compositionally biased region" description="Basic and acidic residues" evidence="7">
    <location>
        <begin position="295"/>
        <end position="312"/>
    </location>
</feature>
<accession>A0AA39VLK1</accession>
<keyword evidence="3 6" id="KW-0812">Transmembrane</keyword>
<evidence type="ECO:0000256" key="6">
    <source>
        <dbReference type="RuleBase" id="RU363077"/>
    </source>
</evidence>
<feature type="domain" description="EamA" evidence="8">
    <location>
        <begin position="167"/>
        <end position="288"/>
    </location>
</feature>
<name>A0AA39VLK1_ACESA</name>
<sequence>MCEALKGVKPVMVMVVVQIAYAGMNIFYKLAANDGMNLRVLVAYRMMFATVFIAPLALIFERGLLAQNLYIESLYLTSASFASAVTNLIPAVTFVLAVSFRMEEVGIGSMSGNAKVLGTLMGIGGAMLLTFYKGQQIVIWSTHVDLMHQNSHQMTSDSPPPTKSHVLGSFLAICCCFSYAIWLIIQGKMSRRYPCHYSSTALMSLMGSIQCVIFALCMNTQTKDWNLNLNIRLYTAAYSGIVTSGVAVALIAWCVVRRGPLFISIFNPLSPLLVTVAGSLVLDENMHLGRRKQERSHEKEGSRHNEVKHHDFDGDDVEERDEMEAGGEEDMREEG</sequence>
<feature type="transmembrane region" description="Helical" evidence="6">
    <location>
        <begin position="261"/>
        <end position="282"/>
    </location>
</feature>
<comment type="subcellular location">
    <subcellularLocation>
        <location evidence="1 6">Membrane</location>
        <topology evidence="1 6">Multi-pass membrane protein</topology>
    </subcellularLocation>
</comment>
<feature type="transmembrane region" description="Helical" evidence="6">
    <location>
        <begin position="112"/>
        <end position="132"/>
    </location>
</feature>
<comment type="caution">
    <text evidence="9">The sequence shown here is derived from an EMBL/GenBank/DDBJ whole genome shotgun (WGS) entry which is preliminary data.</text>
</comment>
<gene>
    <name evidence="9" type="ORF">LWI29_026289</name>
</gene>
<dbReference type="InterPro" id="IPR000620">
    <property type="entry name" value="EamA_dom"/>
</dbReference>
<evidence type="ECO:0000259" key="8">
    <source>
        <dbReference type="Pfam" id="PF00892"/>
    </source>
</evidence>
<organism evidence="9 10">
    <name type="scientific">Acer saccharum</name>
    <name type="common">Sugar maple</name>
    <dbReference type="NCBI Taxonomy" id="4024"/>
    <lineage>
        <taxon>Eukaryota</taxon>
        <taxon>Viridiplantae</taxon>
        <taxon>Streptophyta</taxon>
        <taxon>Embryophyta</taxon>
        <taxon>Tracheophyta</taxon>
        <taxon>Spermatophyta</taxon>
        <taxon>Magnoliopsida</taxon>
        <taxon>eudicotyledons</taxon>
        <taxon>Gunneridae</taxon>
        <taxon>Pentapetalae</taxon>
        <taxon>rosids</taxon>
        <taxon>malvids</taxon>
        <taxon>Sapindales</taxon>
        <taxon>Sapindaceae</taxon>
        <taxon>Hippocastanoideae</taxon>
        <taxon>Acereae</taxon>
        <taxon>Acer</taxon>
    </lineage>
</organism>
<comment type="similarity">
    <text evidence="2 6">Belongs to the drug/metabolite transporter (DMT) superfamily. Plant drug/metabolite exporter (P-DME) (TC 2.A.7.4) family.</text>
</comment>
<evidence type="ECO:0000256" key="3">
    <source>
        <dbReference type="ARBA" id="ARBA00022692"/>
    </source>
</evidence>